<dbReference type="EMBL" id="KZ820145">
    <property type="protein sequence ID" value="PWN48773.1"/>
    <property type="molecule type" value="Genomic_DNA"/>
</dbReference>
<evidence type="ECO:0000313" key="1">
    <source>
        <dbReference type="EMBL" id="PWN48773.1"/>
    </source>
</evidence>
<evidence type="ECO:0000313" key="2">
    <source>
        <dbReference type="Proteomes" id="UP000245626"/>
    </source>
</evidence>
<gene>
    <name evidence="1" type="ORF">IE53DRAFT_178290</name>
</gene>
<sequence>MGSLLPFPPPFSTIPRSRTTPPDREASLSFPSRQEIFVQLPPTWWGWWGGMRAKKQINKVKEKPPKIPTLPPFTGGCKSGKEEGKETSRVGEREEKGGETFRRRAELFLPLPLSLHLPFLPYERTRLASPTRNASLSLSLSPLPILPPPLLSNFSVLSLSLSSARSIRERLFPFLYSWMASPANPSSPLANPSNPSSIRDLREEEDEVETHGRLLNPIGFPLPTVHTLLHFPAGKVRERKGSRKKKKRKRGKERKKNSNPKVKEKRKEDRKWKEKGMRDGKTRIVRRGRHFHQTPFLAGDGNRDGNFLPFGHCHLWNIRAGE</sequence>
<keyword evidence="2" id="KW-1185">Reference proteome</keyword>
<accession>A0ACD0NSG4</accession>
<dbReference type="Proteomes" id="UP000245626">
    <property type="component" value="Unassembled WGS sequence"/>
</dbReference>
<protein>
    <submittedName>
        <fullName evidence="1">Uncharacterized protein</fullName>
    </submittedName>
</protein>
<reference evidence="1 2" key="1">
    <citation type="journal article" date="2018" name="Mol. Biol. Evol.">
        <title>Broad Genomic Sampling Reveals a Smut Pathogenic Ancestry of the Fungal Clade Ustilaginomycotina.</title>
        <authorList>
            <person name="Kijpornyongpan T."/>
            <person name="Mondo S.J."/>
            <person name="Barry K."/>
            <person name="Sandor L."/>
            <person name="Lee J."/>
            <person name="Lipzen A."/>
            <person name="Pangilinan J."/>
            <person name="LaButti K."/>
            <person name="Hainaut M."/>
            <person name="Henrissat B."/>
            <person name="Grigoriev I.V."/>
            <person name="Spatafora J.W."/>
            <person name="Aime M.C."/>
        </authorList>
    </citation>
    <scope>NUCLEOTIDE SEQUENCE [LARGE SCALE GENOMIC DNA]</scope>
    <source>
        <strain evidence="1 2">SA 807</strain>
    </source>
</reference>
<organism evidence="1 2">
    <name type="scientific">Violaceomyces palustris</name>
    <dbReference type="NCBI Taxonomy" id="1673888"/>
    <lineage>
        <taxon>Eukaryota</taxon>
        <taxon>Fungi</taxon>
        <taxon>Dikarya</taxon>
        <taxon>Basidiomycota</taxon>
        <taxon>Ustilaginomycotina</taxon>
        <taxon>Ustilaginomycetes</taxon>
        <taxon>Violaceomycetales</taxon>
        <taxon>Violaceomycetaceae</taxon>
        <taxon>Violaceomyces</taxon>
    </lineage>
</organism>
<name>A0ACD0NSG4_9BASI</name>
<proteinExistence type="predicted"/>